<evidence type="ECO:0000256" key="14">
    <source>
        <dbReference type="ARBA" id="ARBA00023288"/>
    </source>
</evidence>
<feature type="domain" description="SLBB" evidence="16">
    <location>
        <begin position="110"/>
        <end position="184"/>
    </location>
</feature>
<evidence type="ECO:0000256" key="7">
    <source>
        <dbReference type="ARBA" id="ARBA00022729"/>
    </source>
</evidence>
<evidence type="ECO:0000256" key="11">
    <source>
        <dbReference type="ARBA" id="ARBA00023136"/>
    </source>
</evidence>
<comment type="caution">
    <text evidence="17">The sequence shown here is derived from an EMBL/GenBank/DDBJ whole genome shotgun (WGS) entry which is preliminary data.</text>
</comment>
<evidence type="ECO:0000256" key="13">
    <source>
        <dbReference type="ARBA" id="ARBA00023237"/>
    </source>
</evidence>
<keyword evidence="3" id="KW-0813">Transport</keyword>
<reference evidence="17 18" key="1">
    <citation type="submission" date="2017-11" db="EMBL/GenBank/DDBJ databases">
        <title>Genome-resolved metagenomics identifies genetic mobility, metabolic interactions, and unexpected diversity in perchlorate-reducing communities.</title>
        <authorList>
            <person name="Barnum T.P."/>
            <person name="Figueroa I.A."/>
            <person name="Carlstrom C.I."/>
            <person name="Lucas L.N."/>
            <person name="Engelbrektson A.L."/>
            <person name="Coates J.D."/>
        </authorList>
    </citation>
    <scope>NUCLEOTIDE SEQUENCE [LARGE SCALE GENOMIC DNA]</scope>
    <source>
        <strain evidence="17">BM706</strain>
    </source>
</reference>
<dbReference type="GO" id="GO:0006811">
    <property type="term" value="P:monoatomic ion transport"/>
    <property type="evidence" value="ECO:0007669"/>
    <property type="project" value="UniProtKB-KW"/>
</dbReference>
<dbReference type="GO" id="GO:0015159">
    <property type="term" value="F:polysaccharide transmembrane transporter activity"/>
    <property type="evidence" value="ECO:0007669"/>
    <property type="project" value="InterPro"/>
</dbReference>
<evidence type="ECO:0000256" key="1">
    <source>
        <dbReference type="ARBA" id="ARBA00004571"/>
    </source>
</evidence>
<name>A0A2N5ZBU4_MUIH1</name>
<dbReference type="PANTHER" id="PTHR33619:SF3">
    <property type="entry name" value="POLYSACCHARIDE EXPORT PROTEIN GFCE-RELATED"/>
    <property type="match status" value="1"/>
</dbReference>
<evidence type="ECO:0000256" key="8">
    <source>
        <dbReference type="ARBA" id="ARBA00023047"/>
    </source>
</evidence>
<evidence type="ECO:0000259" key="16">
    <source>
        <dbReference type="Pfam" id="PF22461"/>
    </source>
</evidence>
<evidence type="ECO:0000256" key="12">
    <source>
        <dbReference type="ARBA" id="ARBA00023139"/>
    </source>
</evidence>
<evidence type="ECO:0000256" key="3">
    <source>
        <dbReference type="ARBA" id="ARBA00022448"/>
    </source>
</evidence>
<evidence type="ECO:0000256" key="9">
    <source>
        <dbReference type="ARBA" id="ARBA00023065"/>
    </source>
</evidence>
<feature type="domain" description="Polysaccharide export protein N-terminal" evidence="15">
    <location>
        <begin position="34"/>
        <end position="102"/>
    </location>
</feature>
<comment type="similarity">
    <text evidence="2">Belongs to the BexD/CtrA/VexA family.</text>
</comment>
<dbReference type="InterPro" id="IPR054765">
    <property type="entry name" value="SLBB_dom"/>
</dbReference>
<sequence length="305" mass="34940">MTIIIIIKIFREGFMRKTILLIIIILTSLLAHSLSYGDSVHITVFNVLGQEEINEEFQVNYRNELILPYIGGFNVEDMTLNQIKDEIFKRLDPDVIKSPLIYLNTDGFHFNISGEIKNEGKFSFNKKIRLSEALNMAGGLLESSDKYKILVVNGEKMRSYDYSSFMKHGDYMNNPIIEDGDTIILKELPYIYVVGEVNNPFKVYYDDTISPLDLAILSKPKERAALNYAIILRKEKEKVLKLNINLANVMQRGRYQDFPSLLPGDILFIPKNRGSALDMLTNTIEKFSNIFVGAKNVKTISKEDF</sequence>
<keyword evidence="6" id="KW-0812">Transmembrane</keyword>
<keyword evidence="8" id="KW-0625">Polysaccharide transport</keyword>
<dbReference type="Proteomes" id="UP000234857">
    <property type="component" value="Unassembled WGS sequence"/>
</dbReference>
<dbReference type="Gene3D" id="3.10.560.10">
    <property type="entry name" value="Outer membrane lipoprotein wza domain like"/>
    <property type="match status" value="2"/>
</dbReference>
<dbReference type="EMBL" id="PKTG01000122">
    <property type="protein sequence ID" value="PLX16145.1"/>
    <property type="molecule type" value="Genomic_DNA"/>
</dbReference>
<evidence type="ECO:0000256" key="10">
    <source>
        <dbReference type="ARBA" id="ARBA00023114"/>
    </source>
</evidence>
<keyword evidence="4" id="KW-1134">Transmembrane beta strand</keyword>
<proteinExistence type="inferred from homology"/>
<keyword evidence="5" id="KW-0762">Sugar transport</keyword>
<gene>
    <name evidence="17" type="ORF">C0601_11005</name>
</gene>
<dbReference type="GO" id="GO:0015288">
    <property type="term" value="F:porin activity"/>
    <property type="evidence" value="ECO:0007669"/>
    <property type="project" value="UniProtKB-KW"/>
</dbReference>
<dbReference type="Pfam" id="PF02563">
    <property type="entry name" value="Poly_export"/>
    <property type="match status" value="1"/>
</dbReference>
<keyword evidence="12" id="KW-0564">Palmitate</keyword>
<evidence type="ECO:0000259" key="15">
    <source>
        <dbReference type="Pfam" id="PF02563"/>
    </source>
</evidence>
<keyword evidence="10" id="KW-0626">Porin</keyword>
<dbReference type="InterPro" id="IPR003715">
    <property type="entry name" value="Poly_export_N"/>
</dbReference>
<keyword evidence="14" id="KW-0449">Lipoprotein</keyword>
<evidence type="ECO:0000313" key="17">
    <source>
        <dbReference type="EMBL" id="PLX16145.1"/>
    </source>
</evidence>
<keyword evidence="11" id="KW-0472">Membrane</keyword>
<dbReference type="GO" id="GO:0046930">
    <property type="term" value="C:pore complex"/>
    <property type="evidence" value="ECO:0007669"/>
    <property type="project" value="UniProtKB-KW"/>
</dbReference>
<keyword evidence="7" id="KW-0732">Signal</keyword>
<dbReference type="Pfam" id="PF22461">
    <property type="entry name" value="SLBB_2"/>
    <property type="match status" value="1"/>
</dbReference>
<dbReference type="PANTHER" id="PTHR33619">
    <property type="entry name" value="POLYSACCHARIDE EXPORT PROTEIN GFCE-RELATED"/>
    <property type="match status" value="1"/>
</dbReference>
<keyword evidence="13" id="KW-0998">Cell outer membrane</keyword>
<evidence type="ECO:0000256" key="2">
    <source>
        <dbReference type="ARBA" id="ARBA00009450"/>
    </source>
</evidence>
<evidence type="ECO:0000256" key="6">
    <source>
        <dbReference type="ARBA" id="ARBA00022692"/>
    </source>
</evidence>
<evidence type="ECO:0000256" key="5">
    <source>
        <dbReference type="ARBA" id="ARBA00022597"/>
    </source>
</evidence>
<evidence type="ECO:0000256" key="4">
    <source>
        <dbReference type="ARBA" id="ARBA00022452"/>
    </source>
</evidence>
<keyword evidence="9" id="KW-0406">Ion transport</keyword>
<comment type="subcellular location">
    <subcellularLocation>
        <location evidence="1">Cell outer membrane</location>
        <topology evidence="1">Multi-pass membrane protein</topology>
    </subcellularLocation>
</comment>
<dbReference type="AlphaFoldDB" id="A0A2N5ZBU4"/>
<protein>
    <submittedName>
        <fullName evidence="17">Uncharacterized protein</fullName>
    </submittedName>
</protein>
<dbReference type="GO" id="GO:0009279">
    <property type="term" value="C:cell outer membrane"/>
    <property type="evidence" value="ECO:0007669"/>
    <property type="project" value="UniProtKB-SubCell"/>
</dbReference>
<evidence type="ECO:0000313" key="18">
    <source>
        <dbReference type="Proteomes" id="UP000234857"/>
    </source>
</evidence>
<accession>A0A2N5ZBU4</accession>
<dbReference type="InterPro" id="IPR049712">
    <property type="entry name" value="Poly_export"/>
</dbReference>
<organism evidence="17 18">
    <name type="scientific">Muiribacterium halophilum</name>
    <dbReference type="NCBI Taxonomy" id="2053465"/>
    <lineage>
        <taxon>Bacteria</taxon>
        <taxon>Candidatus Muiribacteriota</taxon>
        <taxon>Candidatus Muiribacteriia</taxon>
        <taxon>Candidatus Muiribacteriales</taxon>
        <taxon>Candidatus Muiribacteriaceae</taxon>
        <taxon>Candidatus Muiribacterium</taxon>
    </lineage>
</organism>